<proteinExistence type="predicted"/>
<evidence type="ECO:0000313" key="2">
    <source>
        <dbReference type="EMBL" id="QHT79874.1"/>
    </source>
</evidence>
<reference evidence="2" key="1">
    <citation type="journal article" date="2020" name="Nature">
        <title>Giant virus diversity and host interactions through global metagenomics.</title>
        <authorList>
            <person name="Schulz F."/>
            <person name="Roux S."/>
            <person name="Paez-Espino D."/>
            <person name="Jungbluth S."/>
            <person name="Walsh D.A."/>
            <person name="Denef V.J."/>
            <person name="McMahon K.D."/>
            <person name="Konstantinidis K.T."/>
            <person name="Eloe-Fadrosh E.A."/>
            <person name="Kyrpides N.C."/>
            <person name="Woyke T."/>
        </authorList>
    </citation>
    <scope>NUCLEOTIDE SEQUENCE</scope>
    <source>
        <strain evidence="2">GVMAG-M-3300023184-105</strain>
    </source>
</reference>
<sequence length="173" mass="18499">MKLRGIHIIFIVILVFAVLTITSSDSVVPYSKDTLFSNMYKYEGMVGMQQGNANQANPQLPPEATQPAKPPSPLGMDEFKKIMSSMGNKIAGGSDNAQQSDESKKKVEGFALQPAPFANSAVLDVFGKTPSGPQCFGRSSGYSKSLGPLCFSKEDENLLRTRGGNQSGTCIGK</sequence>
<dbReference type="AlphaFoldDB" id="A0A6C0HHD8"/>
<feature type="region of interest" description="Disordered" evidence="1">
    <location>
        <begin position="51"/>
        <end position="78"/>
    </location>
</feature>
<name>A0A6C0HHD8_9ZZZZ</name>
<organism evidence="2">
    <name type="scientific">viral metagenome</name>
    <dbReference type="NCBI Taxonomy" id="1070528"/>
    <lineage>
        <taxon>unclassified sequences</taxon>
        <taxon>metagenomes</taxon>
        <taxon>organismal metagenomes</taxon>
    </lineage>
</organism>
<accession>A0A6C0HHD8</accession>
<protein>
    <submittedName>
        <fullName evidence="2">Uncharacterized protein</fullName>
    </submittedName>
</protein>
<dbReference type="EMBL" id="MN739956">
    <property type="protein sequence ID" value="QHT79874.1"/>
    <property type="molecule type" value="Genomic_DNA"/>
</dbReference>
<evidence type="ECO:0000256" key="1">
    <source>
        <dbReference type="SAM" id="MobiDB-lite"/>
    </source>
</evidence>